<feature type="transmembrane region" description="Helical" evidence="8">
    <location>
        <begin position="159"/>
        <end position="175"/>
    </location>
</feature>
<dbReference type="OrthoDB" id="369870at2"/>
<dbReference type="NCBIfam" id="TIGR00688">
    <property type="entry name" value="rarD"/>
    <property type="match status" value="1"/>
</dbReference>
<feature type="transmembrane region" description="Helical" evidence="8">
    <location>
        <begin position="282"/>
        <end position="300"/>
    </location>
</feature>
<feature type="transmembrane region" description="Helical" evidence="8">
    <location>
        <begin position="111"/>
        <end position="129"/>
    </location>
</feature>
<reference evidence="10 11" key="1">
    <citation type="submission" date="2019-06" db="EMBL/GenBank/DDBJ databases">
        <title>Draft genome sequence of Miniimonas arenae KCTC 19750T isolated from sea sand.</title>
        <authorList>
            <person name="Park S.-J."/>
        </authorList>
    </citation>
    <scope>NUCLEOTIDE SEQUENCE [LARGE SCALE GENOMIC DNA]</scope>
    <source>
        <strain evidence="10 11">KCTC 19750</strain>
    </source>
</reference>
<dbReference type="SUPFAM" id="SSF103481">
    <property type="entry name" value="Multidrug resistance efflux transporter EmrE"/>
    <property type="match status" value="2"/>
</dbReference>
<evidence type="ECO:0000256" key="8">
    <source>
        <dbReference type="SAM" id="Phobius"/>
    </source>
</evidence>
<keyword evidence="4" id="KW-1003">Cell membrane</keyword>
<keyword evidence="6 8" id="KW-1133">Transmembrane helix</keyword>
<name>A0A5C5BAK3_9MICO</name>
<comment type="subcellular location">
    <subcellularLocation>
        <location evidence="1">Cell membrane</location>
        <topology evidence="1">Multi-pass membrane protein</topology>
    </subcellularLocation>
</comment>
<dbReference type="Pfam" id="PF00892">
    <property type="entry name" value="EamA"/>
    <property type="match status" value="1"/>
</dbReference>
<dbReference type="EMBL" id="VENP01000041">
    <property type="protein sequence ID" value="TNU73544.1"/>
    <property type="molecule type" value="Genomic_DNA"/>
</dbReference>
<dbReference type="PANTHER" id="PTHR22911:SF137">
    <property type="entry name" value="SOLUTE CARRIER FAMILY 35 MEMBER G2-RELATED"/>
    <property type="match status" value="1"/>
</dbReference>
<dbReference type="GO" id="GO:0005886">
    <property type="term" value="C:plasma membrane"/>
    <property type="evidence" value="ECO:0007669"/>
    <property type="project" value="UniProtKB-SubCell"/>
</dbReference>
<dbReference type="AlphaFoldDB" id="A0A5C5BAK3"/>
<dbReference type="InterPro" id="IPR037185">
    <property type="entry name" value="EmrE-like"/>
</dbReference>
<feature type="transmembrane region" description="Helical" evidence="8">
    <location>
        <begin position="20"/>
        <end position="39"/>
    </location>
</feature>
<dbReference type="PANTHER" id="PTHR22911">
    <property type="entry name" value="ACYL-MALONYL CONDENSING ENZYME-RELATED"/>
    <property type="match status" value="1"/>
</dbReference>
<evidence type="ECO:0000256" key="5">
    <source>
        <dbReference type="ARBA" id="ARBA00022692"/>
    </source>
</evidence>
<accession>A0A5C5BAK3</accession>
<feature type="transmembrane region" description="Helical" evidence="8">
    <location>
        <begin position="80"/>
        <end position="99"/>
    </location>
</feature>
<keyword evidence="7 8" id="KW-0472">Membrane</keyword>
<proteinExistence type="inferred from homology"/>
<sequence>MPLFRARDHAFGDGAKGLAAGAGAYLLWGVLPLYMVALAPAGALEIVAHRVLWSALFCLLLLAVTRTMPQLLRVLRNRRVLGTLAVAAVLIAANWTTYVHAVSTQHAADAALGYFINPIVTALLAVLVLRERLAPAQWVALGLTGVAVVVIAVGYGRVPWIALALAFSFGLYGLIKNRVGGEVPALPGLTTETLVLAPLALVYLVVLAATGAGVFGGPGDVVGPFWYALLLVAAGPVTAVPLLLFASAARRLPLATMGSLQYIAPIMQLGVAVLVFHEPMPLARWIGFGLVWVALAIITLDGVRRLRHVPAPAAVGEAGEA</sequence>
<evidence type="ECO:0000256" key="7">
    <source>
        <dbReference type="ARBA" id="ARBA00023136"/>
    </source>
</evidence>
<evidence type="ECO:0000259" key="9">
    <source>
        <dbReference type="Pfam" id="PF00892"/>
    </source>
</evidence>
<dbReference type="InterPro" id="IPR000620">
    <property type="entry name" value="EamA_dom"/>
</dbReference>
<keyword evidence="11" id="KW-1185">Reference proteome</keyword>
<feature type="transmembrane region" description="Helical" evidence="8">
    <location>
        <begin position="136"/>
        <end position="153"/>
    </location>
</feature>
<evidence type="ECO:0000256" key="2">
    <source>
        <dbReference type="ARBA" id="ARBA00007362"/>
    </source>
</evidence>
<keyword evidence="3" id="KW-0813">Transport</keyword>
<dbReference type="InterPro" id="IPR004626">
    <property type="entry name" value="RarD"/>
</dbReference>
<evidence type="ECO:0000313" key="10">
    <source>
        <dbReference type="EMBL" id="TNU73544.1"/>
    </source>
</evidence>
<dbReference type="Proteomes" id="UP000313849">
    <property type="component" value="Unassembled WGS sequence"/>
</dbReference>
<comment type="caution">
    <text evidence="10">The sequence shown here is derived from an EMBL/GenBank/DDBJ whole genome shotgun (WGS) entry which is preliminary data.</text>
</comment>
<keyword evidence="5 8" id="KW-0812">Transmembrane</keyword>
<gene>
    <name evidence="10" type="primary">rarD</name>
    <name evidence="10" type="ORF">FH969_10750</name>
</gene>
<evidence type="ECO:0000313" key="11">
    <source>
        <dbReference type="Proteomes" id="UP000313849"/>
    </source>
</evidence>
<feature type="domain" description="EamA" evidence="9">
    <location>
        <begin position="16"/>
        <end position="152"/>
    </location>
</feature>
<protein>
    <submittedName>
        <fullName evidence="10">EamA family transporter RarD</fullName>
    </submittedName>
</protein>
<evidence type="ECO:0000256" key="1">
    <source>
        <dbReference type="ARBA" id="ARBA00004651"/>
    </source>
</evidence>
<comment type="similarity">
    <text evidence="2">Belongs to the EamA transporter family.</text>
</comment>
<feature type="transmembrane region" description="Helical" evidence="8">
    <location>
        <begin position="258"/>
        <end position="276"/>
    </location>
</feature>
<evidence type="ECO:0000256" key="6">
    <source>
        <dbReference type="ARBA" id="ARBA00022989"/>
    </source>
</evidence>
<evidence type="ECO:0000256" key="4">
    <source>
        <dbReference type="ARBA" id="ARBA00022475"/>
    </source>
</evidence>
<dbReference type="RefSeq" id="WP_139987236.1">
    <property type="nucleotide sequence ID" value="NZ_VENP01000041.1"/>
</dbReference>
<organism evidence="10 11">
    <name type="scientific">Miniimonas arenae</name>
    <dbReference type="NCBI Taxonomy" id="676201"/>
    <lineage>
        <taxon>Bacteria</taxon>
        <taxon>Bacillati</taxon>
        <taxon>Actinomycetota</taxon>
        <taxon>Actinomycetes</taxon>
        <taxon>Micrococcales</taxon>
        <taxon>Beutenbergiaceae</taxon>
        <taxon>Miniimonas</taxon>
    </lineage>
</organism>
<evidence type="ECO:0000256" key="3">
    <source>
        <dbReference type="ARBA" id="ARBA00022448"/>
    </source>
</evidence>
<feature type="transmembrane region" description="Helical" evidence="8">
    <location>
        <begin position="225"/>
        <end position="246"/>
    </location>
</feature>
<feature type="transmembrane region" description="Helical" evidence="8">
    <location>
        <begin position="195"/>
        <end position="219"/>
    </location>
</feature>
<feature type="transmembrane region" description="Helical" evidence="8">
    <location>
        <begin position="51"/>
        <end position="68"/>
    </location>
</feature>